<dbReference type="GO" id="GO:0043139">
    <property type="term" value="F:5'-3' DNA helicase activity"/>
    <property type="evidence" value="ECO:0007669"/>
    <property type="project" value="InterPro"/>
</dbReference>
<dbReference type="PROSITE" id="PS51199">
    <property type="entry name" value="SF4_HELICASE"/>
    <property type="match status" value="1"/>
</dbReference>
<dbReference type="GO" id="GO:0005524">
    <property type="term" value="F:ATP binding"/>
    <property type="evidence" value="ECO:0007669"/>
    <property type="project" value="InterPro"/>
</dbReference>
<evidence type="ECO:0000259" key="1">
    <source>
        <dbReference type="PROSITE" id="PS51199"/>
    </source>
</evidence>
<reference evidence="3" key="1">
    <citation type="submission" date="2022-11" db="UniProtKB">
        <authorList>
            <consortium name="WormBaseParasite"/>
        </authorList>
    </citation>
    <scope>IDENTIFICATION</scope>
</reference>
<keyword evidence="2" id="KW-1185">Reference proteome</keyword>
<sequence length="202" mass="23576">MSKVTNVVLSSTTKKSRFRKPLYRHENHPDVDRWLDRFERLEGGLFTMNTAEFEGHTPAEVAHAIREHVIDANIQHVVIDNLQFLVGSTNGARFDKFDPQDAFVRQIRRIATDTKAHVTLVVHPRKEPTNMPLTLENFGGSGRITQEADTVLVIQRRKNDDQTYSKYLHILKNRFGQRKVESDILEMRFRPEVYSHDIIERR</sequence>
<protein>
    <submittedName>
        <fullName evidence="3">SF4 helicase domain-containing protein</fullName>
    </submittedName>
</protein>
<dbReference type="Proteomes" id="UP000887566">
    <property type="component" value="Unplaced"/>
</dbReference>
<accession>A0A914WJ35</accession>
<dbReference type="Pfam" id="PF13481">
    <property type="entry name" value="AAA_25"/>
    <property type="match status" value="1"/>
</dbReference>
<feature type="domain" description="SF4 helicase" evidence="1">
    <location>
        <begin position="1"/>
        <end position="202"/>
    </location>
</feature>
<evidence type="ECO:0000313" key="2">
    <source>
        <dbReference type="Proteomes" id="UP000887566"/>
    </source>
</evidence>
<evidence type="ECO:0000313" key="3">
    <source>
        <dbReference type="WBParaSite" id="PSAMB.scaffold4014size15993.g23150.t1"/>
    </source>
</evidence>
<name>A0A914WJ35_9BILA</name>
<dbReference type="GO" id="GO:0003697">
    <property type="term" value="F:single-stranded DNA binding"/>
    <property type="evidence" value="ECO:0007669"/>
    <property type="project" value="InterPro"/>
</dbReference>
<organism evidence="2 3">
    <name type="scientific">Plectus sambesii</name>
    <dbReference type="NCBI Taxonomy" id="2011161"/>
    <lineage>
        <taxon>Eukaryota</taxon>
        <taxon>Metazoa</taxon>
        <taxon>Ecdysozoa</taxon>
        <taxon>Nematoda</taxon>
        <taxon>Chromadorea</taxon>
        <taxon>Plectida</taxon>
        <taxon>Plectina</taxon>
        <taxon>Plectoidea</taxon>
        <taxon>Plectidae</taxon>
        <taxon>Plectus</taxon>
    </lineage>
</organism>
<dbReference type="SUPFAM" id="SSF52540">
    <property type="entry name" value="P-loop containing nucleoside triphosphate hydrolases"/>
    <property type="match status" value="1"/>
</dbReference>
<dbReference type="GO" id="GO:0005739">
    <property type="term" value="C:mitochondrion"/>
    <property type="evidence" value="ECO:0007669"/>
    <property type="project" value="TreeGrafter"/>
</dbReference>
<dbReference type="PANTHER" id="PTHR12873">
    <property type="entry name" value="T7-LIKE MITOCHONDRIAL DNA HELICASE"/>
    <property type="match status" value="1"/>
</dbReference>
<proteinExistence type="predicted"/>
<dbReference type="PANTHER" id="PTHR12873:SF0">
    <property type="entry name" value="TWINKLE MTDNA HELICASE"/>
    <property type="match status" value="1"/>
</dbReference>
<dbReference type="Gene3D" id="3.40.50.300">
    <property type="entry name" value="P-loop containing nucleotide triphosphate hydrolases"/>
    <property type="match status" value="1"/>
</dbReference>
<dbReference type="GO" id="GO:0006264">
    <property type="term" value="P:mitochondrial DNA replication"/>
    <property type="evidence" value="ECO:0007669"/>
    <property type="project" value="TreeGrafter"/>
</dbReference>
<dbReference type="WBParaSite" id="PSAMB.scaffold4014size15993.g23150.t1">
    <property type="protein sequence ID" value="PSAMB.scaffold4014size15993.g23150.t1"/>
    <property type="gene ID" value="PSAMB.scaffold4014size15993.g23150"/>
</dbReference>
<dbReference type="InterPro" id="IPR027032">
    <property type="entry name" value="Twinkle-like"/>
</dbReference>
<dbReference type="AlphaFoldDB" id="A0A914WJ35"/>
<dbReference type="InterPro" id="IPR027417">
    <property type="entry name" value="P-loop_NTPase"/>
</dbReference>
<dbReference type="InterPro" id="IPR007694">
    <property type="entry name" value="DNA_helicase_DnaB-like_C"/>
</dbReference>